<reference evidence="2" key="1">
    <citation type="journal article" date="2022" name="DNA Res.">
        <title>Genome analysis of five recently described species of the CUG-Ser clade uncovers Candida theae as a new hybrid lineage with pathogenic potential in the Candida parapsilosis species complex.</title>
        <authorList>
            <person name="Mixao V."/>
            <person name="Del Olmo V."/>
            <person name="Hegedusova E."/>
            <person name="Saus E."/>
            <person name="Pryszcz L."/>
            <person name="Cillingova A."/>
            <person name="Nosek J."/>
            <person name="Gabaldon T."/>
        </authorList>
    </citation>
    <scope>NUCLEOTIDE SEQUENCE</scope>
    <source>
        <strain evidence="2">CBS 10844</strain>
    </source>
</reference>
<dbReference type="Proteomes" id="UP001202479">
    <property type="component" value="Unassembled WGS sequence"/>
</dbReference>
<proteinExistence type="predicted"/>
<dbReference type="AlphaFoldDB" id="A0AAI9SY94"/>
<comment type="caution">
    <text evidence="2">The sequence shown here is derived from an EMBL/GenBank/DDBJ whole genome shotgun (WGS) entry which is preliminary data.</text>
</comment>
<dbReference type="InterPro" id="IPR012471">
    <property type="entry name" value="DUF1690"/>
</dbReference>
<protein>
    <recommendedName>
        <fullName evidence="4">MICOS complex subunit MIC19</fullName>
    </recommendedName>
</protein>
<accession>A0AAI9SY94</accession>
<dbReference type="Pfam" id="PF07956">
    <property type="entry name" value="DUF1690"/>
    <property type="match status" value="1"/>
</dbReference>
<gene>
    <name evidence="2" type="ORF">KGF56_001830</name>
</gene>
<name>A0AAI9SY94_9ASCO</name>
<dbReference type="GeneID" id="73379447"/>
<evidence type="ECO:0000313" key="3">
    <source>
        <dbReference type="Proteomes" id="UP001202479"/>
    </source>
</evidence>
<keyword evidence="3" id="KW-1185">Reference proteome</keyword>
<evidence type="ECO:0008006" key="4">
    <source>
        <dbReference type="Google" id="ProtNLM"/>
    </source>
</evidence>
<evidence type="ECO:0000313" key="2">
    <source>
        <dbReference type="EMBL" id="KAI3405383.1"/>
    </source>
</evidence>
<organism evidence="2 3">
    <name type="scientific">Candida oxycetoniae</name>
    <dbReference type="NCBI Taxonomy" id="497107"/>
    <lineage>
        <taxon>Eukaryota</taxon>
        <taxon>Fungi</taxon>
        <taxon>Dikarya</taxon>
        <taxon>Ascomycota</taxon>
        <taxon>Saccharomycotina</taxon>
        <taxon>Pichiomycetes</taxon>
        <taxon>Debaryomycetaceae</taxon>
        <taxon>Candida/Lodderomyces clade</taxon>
        <taxon>Candida</taxon>
    </lineage>
</organism>
<sequence length="154" mass="17424">MGSTTSKPETKVFTPETPIEFSSSFLAQLEQSPESDYSRAQYAEKYIQERVAKELTKLEREAMDKFRATTNEALSRASSSPTNSTPEISVQATNEKIAKLTQLLKENAELEKVDISPEIKESRENVINCLKSNQGKSLNCWDQVETFNKLVREL</sequence>
<evidence type="ECO:0000256" key="1">
    <source>
        <dbReference type="SAM" id="MobiDB-lite"/>
    </source>
</evidence>
<dbReference type="RefSeq" id="XP_049181128.1">
    <property type="nucleotide sequence ID" value="XM_049322995.1"/>
</dbReference>
<feature type="region of interest" description="Disordered" evidence="1">
    <location>
        <begin position="69"/>
        <end position="91"/>
    </location>
</feature>
<dbReference type="EMBL" id="JAHUZD010000038">
    <property type="protein sequence ID" value="KAI3405383.1"/>
    <property type="molecule type" value="Genomic_DNA"/>
</dbReference>